<dbReference type="EMBL" id="BSUO01000001">
    <property type="protein sequence ID" value="GMA39088.1"/>
    <property type="molecule type" value="Genomic_DNA"/>
</dbReference>
<feature type="domain" description="4Fe-4S ferredoxin-type" evidence="4">
    <location>
        <begin position="171"/>
        <end position="200"/>
    </location>
</feature>
<dbReference type="Proteomes" id="UP001157126">
    <property type="component" value="Unassembled WGS sequence"/>
</dbReference>
<keyword evidence="2" id="KW-0408">Iron</keyword>
<organism evidence="5 6">
    <name type="scientific">Mobilicoccus caccae</name>
    <dbReference type="NCBI Taxonomy" id="1859295"/>
    <lineage>
        <taxon>Bacteria</taxon>
        <taxon>Bacillati</taxon>
        <taxon>Actinomycetota</taxon>
        <taxon>Actinomycetes</taxon>
        <taxon>Micrococcales</taxon>
        <taxon>Dermatophilaceae</taxon>
        <taxon>Mobilicoccus</taxon>
    </lineage>
</organism>
<dbReference type="PROSITE" id="PS51379">
    <property type="entry name" value="4FE4S_FER_2"/>
    <property type="match status" value="2"/>
</dbReference>
<evidence type="ECO:0000256" key="1">
    <source>
        <dbReference type="ARBA" id="ARBA00022723"/>
    </source>
</evidence>
<feature type="domain" description="4Fe-4S ferredoxin-type" evidence="4">
    <location>
        <begin position="216"/>
        <end position="245"/>
    </location>
</feature>
<comment type="caution">
    <text evidence="5">The sequence shown here is derived from an EMBL/GenBank/DDBJ whole genome shotgun (WGS) entry which is preliminary data.</text>
</comment>
<dbReference type="InterPro" id="IPR017896">
    <property type="entry name" value="4Fe4S_Fe-S-bd"/>
</dbReference>
<gene>
    <name evidence="5" type="ORF">GCM10025883_11330</name>
</gene>
<dbReference type="InterPro" id="IPR017900">
    <property type="entry name" value="4Fe4S_Fe_S_CS"/>
</dbReference>
<sequence length="303" mass="31819">MDRPDPVSAAVDLRSVIDHLSTGGPWHVSLVDADSAPVTAASDLTTAAVLVPNLSEHLVPGVLVELLAVPAVAGLHVVSDDPMLMVAVRQAAALARAVGHGVSPALVPTHRASERAEVVLDPRRMAVPRRTLFGAHRVGAAPRSETDRLVRAVAALTGGTIPPALDRLPTGVPRWETRGCNENGACARICPVQALDLIAPTATADDESDDGAPRQWGLTIHDTVCIGCGLCATACPEQALASDRSLTWSELLSGRDTRVLDAGLRHPCRRCGTPQPTADGLCRICAQTFADPFAVHLPNRRGH</sequence>
<evidence type="ECO:0000259" key="4">
    <source>
        <dbReference type="PROSITE" id="PS51379"/>
    </source>
</evidence>
<dbReference type="Pfam" id="PF12838">
    <property type="entry name" value="Fer4_7"/>
    <property type="match status" value="1"/>
</dbReference>
<dbReference type="SUPFAM" id="SSF54862">
    <property type="entry name" value="4Fe-4S ferredoxins"/>
    <property type="match status" value="1"/>
</dbReference>
<dbReference type="Gene3D" id="3.30.70.3270">
    <property type="match status" value="1"/>
</dbReference>
<dbReference type="PROSITE" id="PS00198">
    <property type="entry name" value="4FE4S_FER_1"/>
    <property type="match status" value="1"/>
</dbReference>
<evidence type="ECO:0000256" key="2">
    <source>
        <dbReference type="ARBA" id="ARBA00023004"/>
    </source>
</evidence>
<keyword evidence="1" id="KW-0479">Metal-binding</keyword>
<evidence type="ECO:0000313" key="5">
    <source>
        <dbReference type="EMBL" id="GMA39088.1"/>
    </source>
</evidence>
<reference evidence="6" key="1">
    <citation type="journal article" date="2019" name="Int. J. Syst. Evol. Microbiol.">
        <title>The Global Catalogue of Microorganisms (GCM) 10K type strain sequencing project: providing services to taxonomists for standard genome sequencing and annotation.</title>
        <authorList>
            <consortium name="The Broad Institute Genomics Platform"/>
            <consortium name="The Broad Institute Genome Sequencing Center for Infectious Disease"/>
            <person name="Wu L."/>
            <person name="Ma J."/>
        </authorList>
    </citation>
    <scope>NUCLEOTIDE SEQUENCE [LARGE SCALE GENOMIC DNA]</scope>
    <source>
        <strain evidence="6">NBRC 113072</strain>
    </source>
</reference>
<accession>A0ABQ6IPB0</accession>
<protein>
    <recommendedName>
        <fullName evidence="4">4Fe-4S ferredoxin-type domain-containing protein</fullName>
    </recommendedName>
</protein>
<name>A0ABQ6IPB0_9MICO</name>
<keyword evidence="6" id="KW-1185">Reference proteome</keyword>
<evidence type="ECO:0000256" key="3">
    <source>
        <dbReference type="ARBA" id="ARBA00023014"/>
    </source>
</evidence>
<proteinExistence type="predicted"/>
<evidence type="ECO:0000313" key="6">
    <source>
        <dbReference type="Proteomes" id="UP001157126"/>
    </source>
</evidence>
<keyword evidence="3" id="KW-0411">Iron-sulfur</keyword>
<dbReference type="RefSeq" id="WP_284303075.1">
    <property type="nucleotide sequence ID" value="NZ_BSUO01000001.1"/>
</dbReference>